<protein>
    <submittedName>
        <fullName evidence="2">BH1949 protein</fullName>
    </submittedName>
</protein>
<evidence type="ECO:0000313" key="3">
    <source>
        <dbReference type="Proteomes" id="UP000001258"/>
    </source>
</evidence>
<dbReference type="InterPro" id="IPR011009">
    <property type="entry name" value="Kinase-like_dom_sf"/>
</dbReference>
<sequence length="253" mass="29129">MNEQIIEDLSSPWSGNTVHLVTVDGSQLIKKQYRKKEGYLREVHALRTVPQAICPSLVDAYEQLTYEPLQKNIQAADLDEIIGSLLRELHQHTVQKPSVFDPGNGVTKETWLDYLESFAPNWLQTIGTEKYESMYWSAINSVRAAYDRNQRALCLIHRDARLANVGEGSDGRFLFLDFELAIIGDPLWDVARYLIQSVHSETTFLKAYEFDHTEIEVLQAYKKLYAMSFMNYLIKNKQADTLDFKKCVNVLTN</sequence>
<dbReference type="InterPro" id="IPR002575">
    <property type="entry name" value="Aminoglycoside_PTrfase"/>
</dbReference>
<dbReference type="Pfam" id="PF01636">
    <property type="entry name" value="APH"/>
    <property type="match status" value="1"/>
</dbReference>
<name>Q9KBH8_HALH5</name>
<dbReference type="PIR" id="E83893">
    <property type="entry name" value="E83893"/>
</dbReference>
<gene>
    <name evidence="2" type="ordered locus">BH1949</name>
</gene>
<evidence type="ECO:0000259" key="1">
    <source>
        <dbReference type="Pfam" id="PF01636"/>
    </source>
</evidence>
<reference evidence="2 3" key="1">
    <citation type="journal article" date="2000" name="Nucleic Acids Res.">
        <title>Complete genome sequence of the alkaliphilic bacterium Bacillus halodurans and genomic sequence comparison with Bacillus subtilis.</title>
        <authorList>
            <person name="Takami H."/>
            <person name="Nakasone K."/>
            <person name="Takaki Y."/>
            <person name="Maeno G."/>
            <person name="Sasaki R."/>
            <person name="Masui N."/>
            <person name="Fuji F."/>
            <person name="Hirama C."/>
            <person name="Nakamura Y."/>
            <person name="Ogasawara N."/>
            <person name="Kuhara S."/>
            <person name="Horikoshi K."/>
        </authorList>
    </citation>
    <scope>NUCLEOTIDE SEQUENCE [LARGE SCALE GENOMIC DNA]</scope>
    <source>
        <strain evidence="3">ATCC BAA-125 / DSM 18197 / FERM 7344 / JCM 9153 / C-125</strain>
    </source>
</reference>
<dbReference type="RefSeq" id="WP_010898108.1">
    <property type="nucleotide sequence ID" value="NC_002570.2"/>
</dbReference>
<feature type="domain" description="Aminoglycoside phosphotransferase" evidence="1">
    <location>
        <begin position="7"/>
        <end position="209"/>
    </location>
</feature>
<dbReference type="Proteomes" id="UP000001258">
    <property type="component" value="Chromosome"/>
</dbReference>
<evidence type="ECO:0000313" key="2">
    <source>
        <dbReference type="EMBL" id="BAB05668.1"/>
    </source>
</evidence>
<dbReference type="EMBL" id="BA000004">
    <property type="protein sequence ID" value="BAB05668.1"/>
    <property type="molecule type" value="Genomic_DNA"/>
</dbReference>
<dbReference type="KEGG" id="bha:BH1949"/>
<dbReference type="HOGENOM" id="CLU_1096914_0_0_9"/>
<dbReference type="eggNOG" id="COG2334">
    <property type="taxonomic scope" value="Bacteria"/>
</dbReference>
<dbReference type="GeneID" id="87597545"/>
<dbReference type="AlphaFoldDB" id="Q9KBH8"/>
<organism evidence="2 3">
    <name type="scientific">Halalkalibacterium halodurans (strain ATCC BAA-125 / DSM 18197 / FERM 7344 / JCM 9153 / C-125)</name>
    <name type="common">Bacillus halodurans</name>
    <dbReference type="NCBI Taxonomy" id="272558"/>
    <lineage>
        <taxon>Bacteria</taxon>
        <taxon>Bacillati</taxon>
        <taxon>Bacillota</taxon>
        <taxon>Bacilli</taxon>
        <taxon>Bacillales</taxon>
        <taxon>Bacillaceae</taxon>
        <taxon>Halalkalibacterium (ex Joshi et al. 2022)</taxon>
    </lineage>
</organism>
<proteinExistence type="predicted"/>
<dbReference type="SUPFAM" id="SSF56112">
    <property type="entry name" value="Protein kinase-like (PK-like)"/>
    <property type="match status" value="1"/>
</dbReference>
<dbReference type="Gene3D" id="3.90.1200.10">
    <property type="match status" value="1"/>
</dbReference>
<keyword evidence="3" id="KW-1185">Reference proteome</keyword>
<accession>Q9KBH8</accession>